<reference evidence="1 2" key="1">
    <citation type="submission" date="2018-11" db="EMBL/GenBank/DDBJ databases">
        <title>Genomes From Bacteria Associated with the Canine Oral Cavity: a Test Case for Automated Genome-Based Taxonomic Assignment.</title>
        <authorList>
            <person name="Coil D.A."/>
            <person name="Jospin G."/>
            <person name="Darling A.E."/>
            <person name="Wallis C."/>
            <person name="Davis I.J."/>
            <person name="Harris S."/>
            <person name="Eisen J.A."/>
            <person name="Holcombe L.J."/>
            <person name="O'Flynn C."/>
        </authorList>
    </citation>
    <scope>NUCLEOTIDE SEQUENCE [LARGE SCALE GENOMIC DNA]</scope>
    <source>
        <strain evidence="1 2">OH887_COT-365</strain>
    </source>
</reference>
<dbReference type="AlphaFoldDB" id="A0A3P1T964"/>
<evidence type="ECO:0000313" key="2">
    <source>
        <dbReference type="Proteomes" id="UP000280819"/>
    </source>
</evidence>
<organism evidence="1 2">
    <name type="scientific">Arachnia propionica</name>
    <dbReference type="NCBI Taxonomy" id="1750"/>
    <lineage>
        <taxon>Bacteria</taxon>
        <taxon>Bacillati</taxon>
        <taxon>Actinomycetota</taxon>
        <taxon>Actinomycetes</taxon>
        <taxon>Propionibacteriales</taxon>
        <taxon>Propionibacteriaceae</taxon>
        <taxon>Arachnia</taxon>
    </lineage>
</organism>
<protein>
    <submittedName>
        <fullName evidence="1">Uncharacterized protein</fullName>
    </submittedName>
</protein>
<gene>
    <name evidence="1" type="ORF">EII34_04755</name>
</gene>
<evidence type="ECO:0000313" key="1">
    <source>
        <dbReference type="EMBL" id="RRD05997.1"/>
    </source>
</evidence>
<dbReference type="Proteomes" id="UP000280819">
    <property type="component" value="Unassembled WGS sequence"/>
</dbReference>
<dbReference type="EMBL" id="RQZG01000004">
    <property type="protein sequence ID" value="RRD05997.1"/>
    <property type="molecule type" value="Genomic_DNA"/>
</dbReference>
<dbReference type="RefSeq" id="WP_124843464.1">
    <property type="nucleotide sequence ID" value="NZ_JAUNKP010000007.1"/>
</dbReference>
<dbReference type="OrthoDB" id="3678706at2"/>
<accession>A0A3P1T964</accession>
<sequence length="277" mass="30721">MILSRIDAATRQFWRVVGRPADLDGEHAWLDATISPRGGRGNAWLDGLAAVGRVRAPEVGDGLLDLRELDGPGFDAGELHPEIIDFYAHTSAWRMDVWSGWRPWFAPFGAAVTNWFGHRVEQLALPVRPLVTSRGLTSSIRIVTRPDGRRLGAAWIRTLVMDGSQVFSGLYRSGWLPTTAAPVVHVTFPLELGNVQVFLRPEVRDGSLWLRSTGHGFGHPGAYVLAQVGERSHVAKIPIDEQFHVFLDDHGTLRCDHWLGLGRAPALQLHYRLSPGR</sequence>
<comment type="caution">
    <text evidence="1">The sequence shown here is derived from an EMBL/GenBank/DDBJ whole genome shotgun (WGS) entry which is preliminary data.</text>
</comment>
<proteinExistence type="predicted"/>
<name>A0A3P1T964_9ACTN</name>